<accession>A0ABT3BHN3</accession>
<evidence type="ECO:0000313" key="4">
    <source>
        <dbReference type="Proteomes" id="UP001208690"/>
    </source>
</evidence>
<gene>
    <name evidence="3" type="ORF">MUB52_16765</name>
</gene>
<keyword evidence="1" id="KW-0812">Transmembrane</keyword>
<comment type="caution">
    <text evidence="3">The sequence shown here is derived from an EMBL/GenBank/DDBJ whole genome shotgun (WGS) entry which is preliminary data.</text>
</comment>
<evidence type="ECO:0000313" key="3">
    <source>
        <dbReference type="EMBL" id="MCV3273085.1"/>
    </source>
</evidence>
<dbReference type="Gene3D" id="3.90.850.10">
    <property type="entry name" value="Fumarylacetoacetase-like, C-terminal domain"/>
    <property type="match status" value="1"/>
</dbReference>
<name>A0ABT3BHN3_9RHOB</name>
<feature type="transmembrane region" description="Helical" evidence="1">
    <location>
        <begin position="6"/>
        <end position="22"/>
    </location>
</feature>
<evidence type="ECO:0000259" key="2">
    <source>
        <dbReference type="Pfam" id="PF01557"/>
    </source>
</evidence>
<dbReference type="InterPro" id="IPR011234">
    <property type="entry name" value="Fumarylacetoacetase-like_C"/>
</dbReference>
<dbReference type="RefSeq" id="WP_263845402.1">
    <property type="nucleotide sequence ID" value="NZ_JALIEB010000012.1"/>
</dbReference>
<keyword evidence="3" id="KW-0378">Hydrolase</keyword>
<keyword evidence="1" id="KW-0472">Membrane</keyword>
<evidence type="ECO:0000256" key="1">
    <source>
        <dbReference type="SAM" id="Phobius"/>
    </source>
</evidence>
<dbReference type="Proteomes" id="UP001208690">
    <property type="component" value="Unassembled WGS sequence"/>
</dbReference>
<sequence length="425" mass="45921">MKPVCYTPILAGLVVVAFFLLIDEDPDRTNPISAEAEPLASMILPMSQVLTLALVSDAEGRKTPLLVTGISEAEILAIDLSEHGAGHTADLLGVVSDLGESQLAGLFAEAEKSGAAGLAKPYAFDELLSVTGTGQQHVASGTNFIEHAQETQSQTVFNFPKFGGATPPVTTVAYDHSMLFDYEVELCMIFDRNIASMDDFDAATKGLFLCGDFTDRAVLSRMIDVDNFDSGSGFSDAKSGPDFFPAGGLLVIPKDWRSFVGEERIVTLRNGHLRQDARGAEMILDFRELTEKVLADATSTRFSYQGDAHRLIEHGKIRQDQVLMSGTPEGVIFMPPTWRQMTRGIVRYVLSGTFLAATTGYEYVVAYFIRDELDAQRFLLPDEQITYTSSSLGTITTTVVVAGEDAAGLSASAKPTEDTTQTNPG</sequence>
<dbReference type="Pfam" id="PF01557">
    <property type="entry name" value="FAA_hydrolase"/>
    <property type="match status" value="1"/>
</dbReference>
<feature type="domain" description="Fumarylacetoacetase-like C-terminal" evidence="2">
    <location>
        <begin position="137"/>
        <end position="400"/>
    </location>
</feature>
<dbReference type="SUPFAM" id="SSF56529">
    <property type="entry name" value="FAH"/>
    <property type="match status" value="1"/>
</dbReference>
<reference evidence="3 4" key="1">
    <citation type="submission" date="2022-04" db="EMBL/GenBank/DDBJ databases">
        <title>Roseobacter sp. WL0113 is a bacterium isolated from neritic sediment.</title>
        <authorList>
            <person name="Wang L."/>
            <person name="He W."/>
            <person name="Zhang D.-F."/>
        </authorList>
    </citation>
    <scope>NUCLEOTIDE SEQUENCE [LARGE SCALE GENOMIC DNA]</scope>
    <source>
        <strain evidence="3 4">WL0113</strain>
    </source>
</reference>
<organism evidence="3 4">
    <name type="scientific">Roseobacter sinensis</name>
    <dbReference type="NCBI Taxonomy" id="2931391"/>
    <lineage>
        <taxon>Bacteria</taxon>
        <taxon>Pseudomonadati</taxon>
        <taxon>Pseudomonadota</taxon>
        <taxon>Alphaproteobacteria</taxon>
        <taxon>Rhodobacterales</taxon>
        <taxon>Roseobacteraceae</taxon>
        <taxon>Roseobacter</taxon>
    </lineage>
</organism>
<keyword evidence="4" id="KW-1185">Reference proteome</keyword>
<dbReference type="EMBL" id="JALIEB010000012">
    <property type="protein sequence ID" value="MCV3273085.1"/>
    <property type="molecule type" value="Genomic_DNA"/>
</dbReference>
<feature type="transmembrane region" description="Helical" evidence="1">
    <location>
        <begin position="348"/>
        <end position="369"/>
    </location>
</feature>
<protein>
    <submittedName>
        <fullName evidence="3">Fumarylacetoacetate hydrolase family protein</fullName>
    </submittedName>
</protein>
<keyword evidence="1" id="KW-1133">Transmembrane helix</keyword>
<proteinExistence type="predicted"/>
<dbReference type="InterPro" id="IPR036663">
    <property type="entry name" value="Fumarylacetoacetase_C_sf"/>
</dbReference>
<dbReference type="GO" id="GO:0016787">
    <property type="term" value="F:hydrolase activity"/>
    <property type="evidence" value="ECO:0007669"/>
    <property type="project" value="UniProtKB-KW"/>
</dbReference>